<dbReference type="AlphaFoldDB" id="A0A6H1ZYI8"/>
<evidence type="ECO:0000313" key="1">
    <source>
        <dbReference type="EMBL" id="QJA52522.1"/>
    </source>
</evidence>
<organism evidence="1">
    <name type="scientific">viral metagenome</name>
    <dbReference type="NCBI Taxonomy" id="1070528"/>
    <lineage>
        <taxon>unclassified sequences</taxon>
        <taxon>metagenomes</taxon>
        <taxon>organismal metagenomes</taxon>
    </lineage>
</organism>
<evidence type="ECO:0000313" key="2">
    <source>
        <dbReference type="EMBL" id="QJI03269.1"/>
    </source>
</evidence>
<sequence>MDNTTSTMSADLKIEKDNRKGPFGKMIKREEFDDFKQSMDDFQIKVLDILEKLSETKNLECQPTPSTDSNYTTSISTLSNSGAVDEAIKEERAVYKEDDQSIMPARYQKIVDEIFDPTDGFQARLKFPDVDDLGQETGGIMFTVVVPDKFSNMTPAHKTMYKVDIRSIALQPNNIAKGIAEWCKRVAKNINYNILLKTK</sequence>
<gene>
    <name evidence="1" type="ORF">TM448A02781_0010</name>
    <name evidence="2" type="ORF">TM448B04411_0007</name>
</gene>
<reference evidence="1" key="1">
    <citation type="submission" date="2020-03" db="EMBL/GenBank/DDBJ databases">
        <title>The deep terrestrial virosphere.</title>
        <authorList>
            <person name="Holmfeldt K."/>
            <person name="Nilsson E."/>
            <person name="Simone D."/>
            <person name="Lopez-Fernandez M."/>
            <person name="Wu X."/>
            <person name="de Brujin I."/>
            <person name="Lundin D."/>
            <person name="Andersson A."/>
            <person name="Bertilsson S."/>
            <person name="Dopson M."/>
        </authorList>
    </citation>
    <scope>NUCLEOTIDE SEQUENCE</scope>
    <source>
        <strain evidence="1">TM448A02781</strain>
        <strain evidence="2">TM448B04411</strain>
    </source>
</reference>
<protein>
    <submittedName>
        <fullName evidence="1">Uncharacterized protein</fullName>
    </submittedName>
</protein>
<dbReference type="EMBL" id="MT145073">
    <property type="protein sequence ID" value="QJI03269.1"/>
    <property type="molecule type" value="Genomic_DNA"/>
</dbReference>
<accession>A0A6H1ZYI8</accession>
<name>A0A6H1ZYI8_9ZZZZ</name>
<dbReference type="EMBL" id="MT144346">
    <property type="protein sequence ID" value="QJA52522.1"/>
    <property type="molecule type" value="Genomic_DNA"/>
</dbReference>
<proteinExistence type="predicted"/>